<dbReference type="Proteomes" id="UP000034107">
    <property type="component" value="Unassembled WGS sequence"/>
</dbReference>
<evidence type="ECO:0000313" key="2">
    <source>
        <dbReference type="Proteomes" id="UP000034107"/>
    </source>
</evidence>
<comment type="caution">
    <text evidence="1">The sequence shown here is derived from an EMBL/GenBank/DDBJ whole genome shotgun (WGS) entry which is preliminary data.</text>
</comment>
<evidence type="ECO:0000313" key="1">
    <source>
        <dbReference type="EMBL" id="KKU21678.1"/>
    </source>
</evidence>
<proteinExistence type="predicted"/>
<reference evidence="1 2" key="1">
    <citation type="journal article" date="2015" name="Nature">
        <title>rRNA introns, odd ribosomes, and small enigmatic genomes across a large radiation of phyla.</title>
        <authorList>
            <person name="Brown C.T."/>
            <person name="Hug L.A."/>
            <person name="Thomas B.C."/>
            <person name="Sharon I."/>
            <person name="Castelle C.J."/>
            <person name="Singh A."/>
            <person name="Wilkins M.J."/>
            <person name="Williams K.H."/>
            <person name="Banfield J.F."/>
        </authorList>
    </citation>
    <scope>NUCLEOTIDE SEQUENCE [LARGE SCALE GENOMIC DNA]</scope>
</reference>
<dbReference type="EMBL" id="LCLS01000015">
    <property type="protein sequence ID" value="KKU21678.1"/>
    <property type="molecule type" value="Genomic_DNA"/>
</dbReference>
<dbReference type="AlphaFoldDB" id="A0A0G1QV68"/>
<name>A0A0G1QV68_9BACT</name>
<protein>
    <submittedName>
        <fullName evidence="1">Uncharacterized protein</fullName>
    </submittedName>
</protein>
<accession>A0A0G1QV68</accession>
<organism evidence="1 2">
    <name type="scientific">Candidatus Nomurabacteria bacterium GW2011_GWA1_46_11</name>
    <dbReference type="NCBI Taxonomy" id="1618732"/>
    <lineage>
        <taxon>Bacteria</taxon>
        <taxon>Candidatus Nomuraibacteriota</taxon>
    </lineage>
</organism>
<sequence length="195" mass="21920">MSAESLSNYNGISPYLDQLADQLTQNPPDKATLETKRPATLEHLIQLLETPYAEPGGMGIFDRGLRTVRYLHYKLNVLYLLVGFSDCPDLPLPETGLGSVQNIMAACAQLENRIAQTPADLPHVVDSLAKCLIRRYFATDVFQQIALEAQIANFNTRDDQFPAEWYRLVKDVLVTRHSPLAEFMKDYVQEPPGNP</sequence>
<gene>
    <name evidence="1" type="ORF">UX31_C0015G0004</name>
</gene>